<reference evidence="4" key="1">
    <citation type="submission" date="2023-08" db="EMBL/GenBank/DDBJ databases">
        <title>Increased levels of nutrients transform a symbiont into a lethal pathobiont.</title>
        <authorList>
            <person name="Lachnit T."/>
            <person name="Ulrich L."/>
            <person name="Willmer F.M."/>
            <person name="Hasenbein T."/>
            <person name="Steiner L.X."/>
            <person name="Wolters M."/>
            <person name="Herbst E.M."/>
            <person name="Deines P."/>
        </authorList>
    </citation>
    <scope>NUCLEOTIDE SEQUENCE</scope>
    <source>
        <strain evidence="4">T3</strain>
    </source>
</reference>
<evidence type="ECO:0000256" key="2">
    <source>
        <dbReference type="SAM" id="Phobius"/>
    </source>
</evidence>
<dbReference type="Pfam" id="PF05707">
    <property type="entry name" value="Zot"/>
    <property type="match status" value="1"/>
</dbReference>
<dbReference type="AlphaFoldDB" id="A0AAU7XYF9"/>
<keyword evidence="2" id="KW-0472">Membrane</keyword>
<dbReference type="Gene3D" id="3.40.50.300">
    <property type="entry name" value="P-loop containing nucleotide triphosphate hydrolases"/>
    <property type="match status" value="1"/>
</dbReference>
<dbReference type="InterPro" id="IPR008900">
    <property type="entry name" value="Zot_N"/>
</dbReference>
<evidence type="ECO:0000259" key="3">
    <source>
        <dbReference type="Pfam" id="PF05707"/>
    </source>
</evidence>
<feature type="transmembrane region" description="Helical" evidence="2">
    <location>
        <begin position="219"/>
        <end position="241"/>
    </location>
</feature>
<dbReference type="InterPro" id="IPR027417">
    <property type="entry name" value="P-loop_NTPase"/>
</dbReference>
<evidence type="ECO:0000256" key="1">
    <source>
        <dbReference type="SAM" id="MobiDB-lite"/>
    </source>
</evidence>
<gene>
    <name evidence="4" type="ORF">ABS648_23290</name>
</gene>
<sequence length="447" mass="49016">MALNGYFGIPGSGKSYSIVEYVIIPALQKGRHVVTNIPLKADLLVQVFGGRITQLELDALEDEELPNKIPHGAVVIIDECWRRWPSGQKISQAPMGDLEFLKEHRHRVDKEGNAMQVVLATQDRSDIAAWVRKLIAHSFEMSKLEEVGLGNKFHIKVYRRCPTGENVPAKYVIREAYGTYKPEIYQYYSSATQSEASDLSVGDEKAMDKRSNLFSSGQALFLMGFIFFAVLGGLYLGYGYVEPKMNGAKHAANSPDMPVVASVTNPPPEAFGQKIVPGKGLVQTTEVTQQSARSGEPSLSGFWRVIGEIRRSDQRRNQGWDSEVGYGVSEAPGDSSRWLPDLVILGSLFGQRLVTMDQCKRFPDGIQLYCDIDGERVTPWSGQQSASKIAPTGRDVLAPATGDGERSDPKPVAGARTSSPTARVTVVEDSSRTPRALLASDVPVARQ</sequence>
<proteinExistence type="predicted"/>
<name>A0AAU7XYF9_9PSED</name>
<organism evidence="4">
    <name type="scientific">Pseudomonas solani</name>
    <dbReference type="NCBI Taxonomy" id="2731552"/>
    <lineage>
        <taxon>Bacteria</taxon>
        <taxon>Pseudomonadati</taxon>
        <taxon>Pseudomonadota</taxon>
        <taxon>Gammaproteobacteria</taxon>
        <taxon>Pseudomonadales</taxon>
        <taxon>Pseudomonadaceae</taxon>
        <taxon>Pseudomonas</taxon>
    </lineage>
</organism>
<dbReference type="RefSeq" id="WP_350446828.1">
    <property type="nucleotide sequence ID" value="NZ_CP158373.1"/>
</dbReference>
<feature type="domain" description="Zona occludens toxin N-terminal" evidence="3">
    <location>
        <begin position="8"/>
        <end position="193"/>
    </location>
</feature>
<accession>A0AAU7XYF9</accession>
<protein>
    <submittedName>
        <fullName evidence="4">Zonular occludens toxin domain-containing protein</fullName>
    </submittedName>
</protein>
<evidence type="ECO:0000313" key="4">
    <source>
        <dbReference type="EMBL" id="XBY62848.1"/>
    </source>
</evidence>
<keyword evidence="2" id="KW-0812">Transmembrane</keyword>
<dbReference type="EMBL" id="CP158373">
    <property type="protein sequence ID" value="XBY62848.1"/>
    <property type="molecule type" value="Genomic_DNA"/>
</dbReference>
<feature type="region of interest" description="Disordered" evidence="1">
    <location>
        <begin position="381"/>
        <end position="432"/>
    </location>
</feature>
<keyword evidence="2" id="KW-1133">Transmembrane helix</keyword>